<protein>
    <submittedName>
        <fullName evidence="3">Uncharacterized protein</fullName>
    </submittedName>
</protein>
<name>A0ABR7RRL1_9PROT</name>
<keyword evidence="2" id="KW-0472">Membrane</keyword>
<feature type="region of interest" description="Disordered" evidence="1">
    <location>
        <begin position="1"/>
        <end position="31"/>
    </location>
</feature>
<keyword evidence="2" id="KW-0812">Transmembrane</keyword>
<gene>
    <name evidence="3" type="ORF">IBL26_20595</name>
</gene>
<organism evidence="3 4">
    <name type="scientific">Teichococcus aerophilus</name>
    <dbReference type="NCBI Taxonomy" id="1224513"/>
    <lineage>
        <taxon>Bacteria</taxon>
        <taxon>Pseudomonadati</taxon>
        <taxon>Pseudomonadota</taxon>
        <taxon>Alphaproteobacteria</taxon>
        <taxon>Acetobacterales</taxon>
        <taxon>Roseomonadaceae</taxon>
        <taxon>Roseomonas</taxon>
    </lineage>
</organism>
<dbReference type="RefSeq" id="WP_187786394.1">
    <property type="nucleotide sequence ID" value="NZ_JACTVA010000049.1"/>
</dbReference>
<accession>A0ABR7RRL1</accession>
<feature type="transmembrane region" description="Helical" evidence="2">
    <location>
        <begin position="41"/>
        <end position="61"/>
    </location>
</feature>
<proteinExistence type="predicted"/>
<keyword evidence="4" id="KW-1185">Reference proteome</keyword>
<comment type="caution">
    <text evidence="3">The sequence shown here is derived from an EMBL/GenBank/DDBJ whole genome shotgun (WGS) entry which is preliminary data.</text>
</comment>
<keyword evidence="2" id="KW-1133">Transmembrane helix</keyword>
<dbReference type="EMBL" id="JACTVA010000049">
    <property type="protein sequence ID" value="MBC9209256.1"/>
    <property type="molecule type" value="Genomic_DNA"/>
</dbReference>
<sequence length="62" mass="6681">MSDPSNGPGTPPNTHREAPMPDKPMSPTKARQGVTLGHMRWVLLISLILVVVGMIVAFTVVM</sequence>
<evidence type="ECO:0000256" key="2">
    <source>
        <dbReference type="SAM" id="Phobius"/>
    </source>
</evidence>
<dbReference type="Proteomes" id="UP000626026">
    <property type="component" value="Unassembled WGS sequence"/>
</dbReference>
<evidence type="ECO:0000256" key="1">
    <source>
        <dbReference type="SAM" id="MobiDB-lite"/>
    </source>
</evidence>
<evidence type="ECO:0000313" key="3">
    <source>
        <dbReference type="EMBL" id="MBC9209256.1"/>
    </source>
</evidence>
<reference evidence="3 4" key="1">
    <citation type="journal article" date="2013" name="Int. J. Syst. Evol. Microbiol.">
        <title>Roseomonas aerophila sp. nov., isolated from air.</title>
        <authorList>
            <person name="Kim S.J."/>
            <person name="Weon H.Y."/>
            <person name="Ahn J.H."/>
            <person name="Hong S.B."/>
            <person name="Seok S.J."/>
            <person name="Whang K.S."/>
            <person name="Kwon S.W."/>
        </authorList>
    </citation>
    <scope>NUCLEOTIDE SEQUENCE [LARGE SCALE GENOMIC DNA]</scope>
    <source>
        <strain evidence="3 4">NBRC 108923</strain>
    </source>
</reference>
<evidence type="ECO:0000313" key="4">
    <source>
        <dbReference type="Proteomes" id="UP000626026"/>
    </source>
</evidence>